<keyword evidence="4" id="KW-0808">Transferase</keyword>
<dbReference type="InterPro" id="IPR019432">
    <property type="entry name" value="Acyltransferase_MbtK/IucB-like"/>
</dbReference>
<accession>A0ABR9INA4</accession>
<dbReference type="InterPro" id="IPR016181">
    <property type="entry name" value="Acyl_CoA_acyltransferase"/>
</dbReference>
<dbReference type="EC" id="2.3.1.82" evidence="4"/>
<feature type="domain" description="N-acetyltransferase" evidence="3">
    <location>
        <begin position="4"/>
        <end position="162"/>
    </location>
</feature>
<dbReference type="RefSeq" id="WP_192728663.1">
    <property type="nucleotide sequence ID" value="NZ_BAAAVL010000016.1"/>
</dbReference>
<organism evidence="4 5">
    <name type="scientific">Rhizobium viscosum</name>
    <name type="common">Arthrobacter viscosus</name>
    <dbReference type="NCBI Taxonomy" id="1673"/>
    <lineage>
        <taxon>Bacteria</taxon>
        <taxon>Pseudomonadati</taxon>
        <taxon>Pseudomonadota</taxon>
        <taxon>Alphaproteobacteria</taxon>
        <taxon>Hyphomicrobiales</taxon>
        <taxon>Rhizobiaceae</taxon>
        <taxon>Rhizobium/Agrobacterium group</taxon>
        <taxon>Rhizobium</taxon>
    </lineage>
</organism>
<name>A0ABR9INA4_RHIVS</name>
<dbReference type="PROSITE" id="PS51186">
    <property type="entry name" value="GNAT"/>
    <property type="match status" value="1"/>
</dbReference>
<dbReference type="EMBL" id="JADBEC010000001">
    <property type="protein sequence ID" value="MBE1504665.1"/>
    <property type="molecule type" value="Genomic_DNA"/>
</dbReference>
<keyword evidence="4" id="KW-0012">Acyltransferase</keyword>
<reference evidence="4 5" key="1">
    <citation type="submission" date="2020-10" db="EMBL/GenBank/DDBJ databases">
        <title>Sequencing the genomes of 1000 actinobacteria strains.</title>
        <authorList>
            <person name="Klenk H.-P."/>
        </authorList>
    </citation>
    <scope>NUCLEOTIDE SEQUENCE [LARGE SCALE GENOMIC DNA]</scope>
    <source>
        <strain evidence="4 5">DSM 7307</strain>
    </source>
</reference>
<keyword evidence="2" id="KW-0046">Antibiotic resistance</keyword>
<proteinExistence type="predicted"/>
<dbReference type="GO" id="GO:0047663">
    <property type="term" value="F:aminoglycoside 6'-N-acetyltransferase activity"/>
    <property type="evidence" value="ECO:0007669"/>
    <property type="project" value="UniProtKB-EC"/>
</dbReference>
<dbReference type="InterPro" id="IPR000182">
    <property type="entry name" value="GNAT_dom"/>
</dbReference>
<dbReference type="Pfam" id="PF13523">
    <property type="entry name" value="Acetyltransf_8"/>
    <property type="match status" value="1"/>
</dbReference>
<dbReference type="SMART" id="SM01006">
    <property type="entry name" value="AlcB"/>
    <property type="match status" value="1"/>
</dbReference>
<dbReference type="PANTHER" id="PTHR31438:SF1">
    <property type="entry name" value="LYSINE N-ACYLTRANSFERASE C17G9.06C-RELATED"/>
    <property type="match status" value="1"/>
</dbReference>
<dbReference type="Gene3D" id="3.40.630.30">
    <property type="match status" value="1"/>
</dbReference>
<sequence length="167" mass="18833">MTDYGFRPVTAADLTLLAEWLEQPHVRRWWSEPEEALVSIGEHLRDPLVEPYIVMLDGRDFAFIQVADLDGEDDAALDGQPQGTCGIDQFIGIETLLGKGHGPAFMADFCRKLFKKGKNRVLVDPHPDNIFAIRAYTKAGFQRLGETNTNYGRALLMALDRQENDRL</sequence>
<evidence type="ECO:0000313" key="5">
    <source>
        <dbReference type="Proteomes" id="UP000620262"/>
    </source>
</evidence>
<evidence type="ECO:0000313" key="4">
    <source>
        <dbReference type="EMBL" id="MBE1504665.1"/>
    </source>
</evidence>
<keyword evidence="5" id="KW-1185">Reference proteome</keyword>
<gene>
    <name evidence="4" type="ORF">H4W29_001846</name>
</gene>
<dbReference type="Proteomes" id="UP000620262">
    <property type="component" value="Unassembled WGS sequence"/>
</dbReference>
<protein>
    <submittedName>
        <fullName evidence="4">Aminoglycoside 6'-N-acetyltransferase</fullName>
        <ecNumber evidence="4">2.3.1.82</ecNumber>
    </submittedName>
</protein>
<dbReference type="SUPFAM" id="SSF55729">
    <property type="entry name" value="Acyl-CoA N-acyltransferases (Nat)"/>
    <property type="match status" value="1"/>
</dbReference>
<evidence type="ECO:0000256" key="1">
    <source>
        <dbReference type="ARBA" id="ARBA00004924"/>
    </source>
</evidence>
<comment type="caution">
    <text evidence="4">The sequence shown here is derived from an EMBL/GenBank/DDBJ whole genome shotgun (WGS) entry which is preliminary data.</text>
</comment>
<dbReference type="PANTHER" id="PTHR31438">
    <property type="entry name" value="LYSINE N-ACYLTRANSFERASE C17G9.06C-RELATED"/>
    <property type="match status" value="1"/>
</dbReference>
<evidence type="ECO:0000259" key="3">
    <source>
        <dbReference type="PROSITE" id="PS51186"/>
    </source>
</evidence>
<evidence type="ECO:0000256" key="2">
    <source>
        <dbReference type="ARBA" id="ARBA00023251"/>
    </source>
</evidence>
<comment type="pathway">
    <text evidence="1">Siderophore biosynthesis.</text>
</comment>